<evidence type="ECO:0000256" key="8">
    <source>
        <dbReference type="ARBA" id="ARBA00023136"/>
    </source>
</evidence>
<evidence type="ECO:0000256" key="6">
    <source>
        <dbReference type="ARBA" id="ARBA00022989"/>
    </source>
</evidence>
<feature type="transmembrane region" description="Helical" evidence="9">
    <location>
        <begin position="42"/>
        <end position="69"/>
    </location>
</feature>
<dbReference type="PANTHER" id="PTHR33910:SF1">
    <property type="entry name" value="PROTEIN TRANSLOCASE SUBUNIT SECE"/>
    <property type="match status" value="1"/>
</dbReference>
<keyword evidence="4 9" id="KW-0812">Transmembrane</keyword>
<dbReference type="GO" id="GO:0009306">
    <property type="term" value="P:protein secretion"/>
    <property type="evidence" value="ECO:0007669"/>
    <property type="project" value="UniProtKB-UniRule"/>
</dbReference>
<evidence type="ECO:0000256" key="2">
    <source>
        <dbReference type="ARBA" id="ARBA00022448"/>
    </source>
</evidence>
<sequence>MAQPTEKTKKTGKLSSYLKGVKAELKKVVWPNRKELTNYTGVVLFMSVLAAIVVYILDIIVGGALSLIIS</sequence>
<dbReference type="HAMAP" id="MF_00422">
    <property type="entry name" value="SecE"/>
    <property type="match status" value="1"/>
</dbReference>
<dbReference type="InterPro" id="IPR038379">
    <property type="entry name" value="SecE_sf"/>
</dbReference>
<dbReference type="OrthoDB" id="9799073at2"/>
<accession>A0A4Z0DAC2</accession>
<dbReference type="InterPro" id="IPR005807">
    <property type="entry name" value="SecE_bac"/>
</dbReference>
<reference evidence="10 11" key="1">
    <citation type="submission" date="2019-03" db="EMBL/GenBank/DDBJ databases">
        <title>Draft genome sequence data and analysis of a Fermenting Bacterium, Soehngenia longevitae strain 1933PT, isolated from petroleum reservoir in Azerbaijan.</title>
        <authorList>
            <person name="Grouzdev D.S."/>
            <person name="Bidzhieva S.K."/>
            <person name="Sokolova D.S."/>
            <person name="Tourova T.P."/>
            <person name="Poltaraus A.B."/>
            <person name="Nazina T.N."/>
        </authorList>
    </citation>
    <scope>NUCLEOTIDE SEQUENCE [LARGE SCALE GENOMIC DNA]</scope>
    <source>
        <strain evidence="10 11">1933P</strain>
    </source>
</reference>
<keyword evidence="5 9" id="KW-0653">Protein transport</keyword>
<evidence type="ECO:0000313" key="10">
    <source>
        <dbReference type="EMBL" id="TFZ41802.1"/>
    </source>
</evidence>
<comment type="caution">
    <text evidence="10">The sequence shown here is derived from an EMBL/GenBank/DDBJ whole genome shotgun (WGS) entry which is preliminary data.</text>
</comment>
<comment type="subcellular location">
    <subcellularLocation>
        <location evidence="9">Cell membrane</location>
        <topology evidence="9">Single-pass membrane protein</topology>
    </subcellularLocation>
    <subcellularLocation>
        <location evidence="1">Membrane</location>
    </subcellularLocation>
</comment>
<dbReference type="GO" id="GO:0005886">
    <property type="term" value="C:plasma membrane"/>
    <property type="evidence" value="ECO:0007669"/>
    <property type="project" value="UniProtKB-SubCell"/>
</dbReference>
<keyword evidence="3 9" id="KW-1003">Cell membrane</keyword>
<dbReference type="GO" id="GO:0008320">
    <property type="term" value="F:protein transmembrane transporter activity"/>
    <property type="evidence" value="ECO:0007669"/>
    <property type="project" value="UniProtKB-UniRule"/>
</dbReference>
<dbReference type="GO" id="GO:0006605">
    <property type="term" value="P:protein targeting"/>
    <property type="evidence" value="ECO:0007669"/>
    <property type="project" value="UniProtKB-UniRule"/>
</dbReference>
<dbReference type="Gene3D" id="1.20.5.1030">
    <property type="entry name" value="Preprotein translocase secy subunit"/>
    <property type="match status" value="1"/>
</dbReference>
<organism evidence="10 11">
    <name type="scientific">Soehngenia longivitae</name>
    <dbReference type="NCBI Taxonomy" id="2562294"/>
    <lineage>
        <taxon>Bacteria</taxon>
        <taxon>Bacillati</taxon>
        <taxon>Bacillota</taxon>
        <taxon>Tissierellia</taxon>
        <taxon>Tissierellales</taxon>
        <taxon>Tissierellaceae</taxon>
        <taxon>Soehngenia</taxon>
    </lineage>
</organism>
<dbReference type="AlphaFoldDB" id="A0A4Z0DAC2"/>
<dbReference type="PROSITE" id="PS01067">
    <property type="entry name" value="SECE_SEC61G"/>
    <property type="match status" value="1"/>
</dbReference>
<dbReference type="NCBIfam" id="TIGR00964">
    <property type="entry name" value="secE_bact"/>
    <property type="match status" value="1"/>
</dbReference>
<keyword evidence="8 9" id="KW-0472">Membrane</keyword>
<evidence type="ECO:0000256" key="1">
    <source>
        <dbReference type="ARBA" id="ARBA00004370"/>
    </source>
</evidence>
<dbReference type="Pfam" id="PF00584">
    <property type="entry name" value="SecE"/>
    <property type="match status" value="1"/>
</dbReference>
<evidence type="ECO:0000256" key="4">
    <source>
        <dbReference type="ARBA" id="ARBA00022692"/>
    </source>
</evidence>
<evidence type="ECO:0000256" key="7">
    <source>
        <dbReference type="ARBA" id="ARBA00023010"/>
    </source>
</evidence>
<proteinExistence type="inferred from homology"/>
<dbReference type="GO" id="GO:0065002">
    <property type="term" value="P:intracellular protein transmembrane transport"/>
    <property type="evidence" value="ECO:0007669"/>
    <property type="project" value="UniProtKB-UniRule"/>
</dbReference>
<evidence type="ECO:0000256" key="5">
    <source>
        <dbReference type="ARBA" id="ARBA00022927"/>
    </source>
</evidence>
<gene>
    <name evidence="9 10" type="primary">secE</name>
    <name evidence="10" type="ORF">E4100_01330</name>
</gene>
<keyword evidence="6 9" id="KW-1133">Transmembrane helix</keyword>
<keyword evidence="2 9" id="KW-0813">Transport</keyword>
<evidence type="ECO:0000256" key="3">
    <source>
        <dbReference type="ARBA" id="ARBA00022475"/>
    </source>
</evidence>
<evidence type="ECO:0000256" key="9">
    <source>
        <dbReference type="HAMAP-Rule" id="MF_00422"/>
    </source>
</evidence>
<dbReference type="GO" id="GO:0043952">
    <property type="term" value="P:protein transport by the Sec complex"/>
    <property type="evidence" value="ECO:0007669"/>
    <property type="project" value="UniProtKB-UniRule"/>
</dbReference>
<name>A0A4Z0DAC2_9FIRM</name>
<comment type="subunit">
    <text evidence="9">Component of the Sec protein translocase complex. Heterotrimer consisting of SecY, SecE and SecG subunits. The heterotrimers can form oligomers, although 1 heterotrimer is thought to be able to translocate proteins. Interacts with the ribosome. Interacts with SecDF, and other proteins may be involved. Interacts with SecA.</text>
</comment>
<protein>
    <recommendedName>
        <fullName evidence="9">Protein translocase subunit SecE</fullName>
    </recommendedName>
</protein>
<comment type="similarity">
    <text evidence="9">Belongs to the SecE/SEC61-gamma family.</text>
</comment>
<comment type="function">
    <text evidence="9">Essential subunit of the Sec protein translocation channel SecYEG. Clamps together the 2 halves of SecY. May contact the channel plug during translocation.</text>
</comment>
<dbReference type="InterPro" id="IPR001901">
    <property type="entry name" value="Translocase_SecE/Sec61-g"/>
</dbReference>
<evidence type="ECO:0000313" key="11">
    <source>
        <dbReference type="Proteomes" id="UP000298381"/>
    </source>
</evidence>
<keyword evidence="7 9" id="KW-0811">Translocation</keyword>
<dbReference type="RefSeq" id="WP_135270065.1">
    <property type="nucleotide sequence ID" value="NZ_SRIB01000001.1"/>
</dbReference>
<dbReference type="EMBL" id="SRIB01000001">
    <property type="protein sequence ID" value="TFZ41802.1"/>
    <property type="molecule type" value="Genomic_DNA"/>
</dbReference>
<dbReference type="PANTHER" id="PTHR33910">
    <property type="entry name" value="PROTEIN TRANSLOCASE SUBUNIT SECE"/>
    <property type="match status" value="1"/>
</dbReference>
<keyword evidence="11" id="KW-1185">Reference proteome</keyword>
<dbReference type="Proteomes" id="UP000298381">
    <property type="component" value="Unassembled WGS sequence"/>
</dbReference>